<feature type="domain" description="ABC transmembrane type-1" evidence="9">
    <location>
        <begin position="91"/>
        <end position="277"/>
    </location>
</feature>
<organism evidence="10">
    <name type="scientific">freshwater metagenome</name>
    <dbReference type="NCBI Taxonomy" id="449393"/>
    <lineage>
        <taxon>unclassified sequences</taxon>
        <taxon>metagenomes</taxon>
        <taxon>ecological metagenomes</taxon>
    </lineage>
</organism>
<feature type="transmembrane region" description="Helical" evidence="8">
    <location>
        <begin position="38"/>
        <end position="59"/>
    </location>
</feature>
<feature type="transmembrane region" description="Helical" evidence="8">
    <location>
        <begin position="126"/>
        <end position="151"/>
    </location>
</feature>
<accession>A0A6J7KMH3</accession>
<evidence type="ECO:0000313" key="10">
    <source>
        <dbReference type="EMBL" id="CAB4957170.1"/>
    </source>
</evidence>
<sequence>MSMSPTPTMSGAPTVPSALPVERTPRGQGKVASIVKQVLPPVVVFALFLGAWVAFHYLLAEEKRITVPLPWDVVSVGFFESENLTRALDGLWLSGKGAIVGLFITIIVGMAFAIAMSQAKWVERALLPYAIALQTTPILALVPIVGVVIGFDFPSRVLVVVLISVFPFISNALFGLLTADQSQHDLLTLHKANRWTRLTKLQLPAALPAIFTGLRVAAVMAVVGAVVGDFFFTQGDPGLGQMINLDASQLQYERMYAEVILAMGLGLIAYVGVGLLERRVIGRWHNAVRPGG</sequence>
<dbReference type="AlphaFoldDB" id="A0A6J7KMH3"/>
<evidence type="ECO:0000256" key="5">
    <source>
        <dbReference type="ARBA" id="ARBA00022989"/>
    </source>
</evidence>
<evidence type="ECO:0000256" key="2">
    <source>
        <dbReference type="ARBA" id="ARBA00022448"/>
    </source>
</evidence>
<dbReference type="SUPFAM" id="SSF161098">
    <property type="entry name" value="MetI-like"/>
    <property type="match status" value="1"/>
</dbReference>
<evidence type="ECO:0000259" key="9">
    <source>
        <dbReference type="PROSITE" id="PS50928"/>
    </source>
</evidence>
<evidence type="ECO:0000256" key="8">
    <source>
        <dbReference type="SAM" id="Phobius"/>
    </source>
</evidence>
<dbReference type="PROSITE" id="PS50928">
    <property type="entry name" value="ABC_TM1"/>
    <property type="match status" value="1"/>
</dbReference>
<feature type="compositionally biased region" description="Polar residues" evidence="7">
    <location>
        <begin position="1"/>
        <end position="11"/>
    </location>
</feature>
<evidence type="ECO:0000256" key="6">
    <source>
        <dbReference type="ARBA" id="ARBA00023136"/>
    </source>
</evidence>
<protein>
    <submittedName>
        <fullName evidence="10">Unannotated protein</fullName>
    </submittedName>
</protein>
<feature type="region of interest" description="Disordered" evidence="7">
    <location>
        <begin position="1"/>
        <end position="20"/>
    </location>
</feature>
<keyword evidence="5 8" id="KW-1133">Transmembrane helix</keyword>
<dbReference type="CDD" id="cd06261">
    <property type="entry name" value="TM_PBP2"/>
    <property type="match status" value="1"/>
</dbReference>
<name>A0A6J7KMH3_9ZZZZ</name>
<evidence type="ECO:0000256" key="1">
    <source>
        <dbReference type="ARBA" id="ARBA00004651"/>
    </source>
</evidence>
<dbReference type="EMBL" id="CAFBMK010000420">
    <property type="protein sequence ID" value="CAB4957170.1"/>
    <property type="molecule type" value="Genomic_DNA"/>
</dbReference>
<dbReference type="Gene3D" id="1.10.3720.10">
    <property type="entry name" value="MetI-like"/>
    <property type="match status" value="1"/>
</dbReference>
<proteinExistence type="predicted"/>
<dbReference type="InterPro" id="IPR000515">
    <property type="entry name" value="MetI-like"/>
</dbReference>
<evidence type="ECO:0000256" key="7">
    <source>
        <dbReference type="SAM" id="MobiDB-lite"/>
    </source>
</evidence>
<evidence type="ECO:0000256" key="3">
    <source>
        <dbReference type="ARBA" id="ARBA00022475"/>
    </source>
</evidence>
<comment type="subcellular location">
    <subcellularLocation>
        <location evidence="1">Cell membrane</location>
        <topology evidence="1">Multi-pass membrane protein</topology>
    </subcellularLocation>
</comment>
<keyword evidence="6 8" id="KW-0472">Membrane</keyword>
<gene>
    <name evidence="10" type="ORF">UFOPK3564_03830</name>
</gene>
<keyword evidence="2" id="KW-0813">Transport</keyword>
<reference evidence="10" key="1">
    <citation type="submission" date="2020-05" db="EMBL/GenBank/DDBJ databases">
        <authorList>
            <person name="Chiriac C."/>
            <person name="Salcher M."/>
            <person name="Ghai R."/>
            <person name="Kavagutti S V."/>
        </authorList>
    </citation>
    <scope>NUCLEOTIDE SEQUENCE</scope>
</reference>
<feature type="transmembrane region" description="Helical" evidence="8">
    <location>
        <begin position="255"/>
        <end position="276"/>
    </location>
</feature>
<dbReference type="Pfam" id="PF00528">
    <property type="entry name" value="BPD_transp_1"/>
    <property type="match status" value="1"/>
</dbReference>
<dbReference type="PANTHER" id="PTHR30151">
    <property type="entry name" value="ALKANE SULFONATE ABC TRANSPORTER-RELATED, MEMBRANE SUBUNIT"/>
    <property type="match status" value="1"/>
</dbReference>
<feature type="transmembrane region" description="Helical" evidence="8">
    <location>
        <begin position="91"/>
        <end position="114"/>
    </location>
</feature>
<evidence type="ECO:0000256" key="4">
    <source>
        <dbReference type="ARBA" id="ARBA00022692"/>
    </source>
</evidence>
<dbReference type="GO" id="GO:0005886">
    <property type="term" value="C:plasma membrane"/>
    <property type="evidence" value="ECO:0007669"/>
    <property type="project" value="UniProtKB-SubCell"/>
</dbReference>
<dbReference type="InterPro" id="IPR035906">
    <property type="entry name" value="MetI-like_sf"/>
</dbReference>
<feature type="transmembrane region" description="Helical" evidence="8">
    <location>
        <begin position="157"/>
        <end position="180"/>
    </location>
</feature>
<dbReference type="GO" id="GO:0055085">
    <property type="term" value="P:transmembrane transport"/>
    <property type="evidence" value="ECO:0007669"/>
    <property type="project" value="InterPro"/>
</dbReference>
<dbReference type="PANTHER" id="PTHR30151:SF41">
    <property type="entry name" value="ABC TRANSPORTER PERMEASE PROTEIN"/>
    <property type="match status" value="1"/>
</dbReference>
<keyword evidence="3" id="KW-1003">Cell membrane</keyword>
<feature type="transmembrane region" description="Helical" evidence="8">
    <location>
        <begin position="201"/>
        <end position="227"/>
    </location>
</feature>
<keyword evidence="4 8" id="KW-0812">Transmembrane</keyword>